<dbReference type="AlphaFoldDB" id="A0A4Y2BTS3"/>
<keyword evidence="2" id="KW-1185">Reference proteome</keyword>
<name>A0A4Y2BTS3_ARAVE</name>
<organism evidence="1 2">
    <name type="scientific">Araneus ventricosus</name>
    <name type="common">Orbweaver spider</name>
    <name type="synonym">Epeira ventricosa</name>
    <dbReference type="NCBI Taxonomy" id="182803"/>
    <lineage>
        <taxon>Eukaryota</taxon>
        <taxon>Metazoa</taxon>
        <taxon>Ecdysozoa</taxon>
        <taxon>Arthropoda</taxon>
        <taxon>Chelicerata</taxon>
        <taxon>Arachnida</taxon>
        <taxon>Araneae</taxon>
        <taxon>Araneomorphae</taxon>
        <taxon>Entelegynae</taxon>
        <taxon>Araneoidea</taxon>
        <taxon>Araneidae</taxon>
        <taxon>Araneus</taxon>
    </lineage>
</organism>
<protein>
    <submittedName>
        <fullName evidence="1">Uncharacterized protein</fullName>
    </submittedName>
</protein>
<proteinExistence type="predicted"/>
<reference evidence="1 2" key="1">
    <citation type="journal article" date="2019" name="Sci. Rep.">
        <title>Orb-weaving spider Araneus ventricosus genome elucidates the spidroin gene catalogue.</title>
        <authorList>
            <person name="Kono N."/>
            <person name="Nakamura H."/>
            <person name="Ohtoshi R."/>
            <person name="Moran D.A.P."/>
            <person name="Shinohara A."/>
            <person name="Yoshida Y."/>
            <person name="Fujiwara M."/>
            <person name="Mori M."/>
            <person name="Tomita M."/>
            <person name="Arakawa K."/>
        </authorList>
    </citation>
    <scope>NUCLEOTIDE SEQUENCE [LARGE SCALE GENOMIC DNA]</scope>
</reference>
<evidence type="ECO:0000313" key="1">
    <source>
        <dbReference type="EMBL" id="GBL95612.1"/>
    </source>
</evidence>
<sequence length="121" mass="14403">MKRIYVRFVNILHYYVKFLDVLTFPANEVAWAEKHGPQPEYQLSKEALFRVLENLHPLQRVQMHVDGDLCLQFVREATDRTFLVRRLLCHPQVVEPLYDLVEKLTRNLPHSHVSFHRVQLG</sequence>
<evidence type="ECO:0000313" key="2">
    <source>
        <dbReference type="Proteomes" id="UP000499080"/>
    </source>
</evidence>
<accession>A0A4Y2BTS3</accession>
<dbReference type="EMBL" id="BGPR01000113">
    <property type="protein sequence ID" value="GBL95612.1"/>
    <property type="molecule type" value="Genomic_DNA"/>
</dbReference>
<dbReference type="OrthoDB" id="10490853at2759"/>
<dbReference type="Proteomes" id="UP000499080">
    <property type="component" value="Unassembled WGS sequence"/>
</dbReference>
<gene>
    <name evidence="1" type="ORF">AVEN_24820_1</name>
</gene>
<comment type="caution">
    <text evidence="1">The sequence shown here is derived from an EMBL/GenBank/DDBJ whole genome shotgun (WGS) entry which is preliminary data.</text>
</comment>